<dbReference type="PRINTS" id="PR00371">
    <property type="entry name" value="FPNCR"/>
</dbReference>
<dbReference type="Pfam" id="PF00111">
    <property type="entry name" value="Fer2"/>
    <property type="match status" value="1"/>
</dbReference>
<comment type="caution">
    <text evidence="4">The sequence shown here is derived from an EMBL/GenBank/DDBJ whole genome shotgun (WGS) entry which is preliminary data.</text>
</comment>
<dbReference type="Proteomes" id="UP001194539">
    <property type="component" value="Unassembled WGS sequence"/>
</dbReference>
<dbReference type="SUPFAM" id="SSF52343">
    <property type="entry name" value="Ferredoxin reductase-like, C-terminal NADP-linked domain"/>
    <property type="match status" value="1"/>
</dbReference>
<dbReference type="SUPFAM" id="SSF63380">
    <property type="entry name" value="Riboflavin synthase domain-like"/>
    <property type="match status" value="1"/>
</dbReference>
<dbReference type="InterPro" id="IPR001709">
    <property type="entry name" value="Flavoprot_Pyr_Nucl_cyt_Rdtase"/>
</dbReference>
<dbReference type="InterPro" id="IPR050415">
    <property type="entry name" value="MRET"/>
</dbReference>
<feature type="domain" description="FAD-binding FR-type" evidence="3">
    <location>
        <begin position="88"/>
        <end position="189"/>
    </location>
</feature>
<evidence type="ECO:0000313" key="5">
    <source>
        <dbReference type="Proteomes" id="UP001194539"/>
    </source>
</evidence>
<dbReference type="InterPro" id="IPR039261">
    <property type="entry name" value="FNR_nucleotide-bd"/>
</dbReference>
<evidence type="ECO:0000256" key="1">
    <source>
        <dbReference type="ARBA" id="ARBA00034078"/>
    </source>
</evidence>
<dbReference type="InterPro" id="IPR008333">
    <property type="entry name" value="Cbr1-like_FAD-bd_dom"/>
</dbReference>
<dbReference type="PANTHER" id="PTHR47354">
    <property type="entry name" value="NADH OXIDOREDUCTASE HCR"/>
    <property type="match status" value="1"/>
</dbReference>
<feature type="domain" description="2Fe-2S ferredoxin-type" evidence="2">
    <location>
        <begin position="1"/>
        <end position="82"/>
    </location>
</feature>
<evidence type="ECO:0000259" key="2">
    <source>
        <dbReference type="PROSITE" id="PS51085"/>
    </source>
</evidence>
<reference evidence="4 5" key="1">
    <citation type="submission" date="2020-07" db="EMBL/GenBank/DDBJ databases">
        <title>Bradyrhizobium diversity isolated from nodules of indigenous legumes of Western Australia.</title>
        <authorList>
            <person name="Klepa M.S."/>
        </authorList>
    </citation>
    <scope>NUCLEOTIDE SEQUENCE [LARGE SCALE GENOMIC DNA]</scope>
    <source>
        <strain evidence="4 5">CNPSo 4019</strain>
    </source>
</reference>
<dbReference type="InterPro" id="IPR036010">
    <property type="entry name" value="2Fe-2S_ferredoxin-like_sf"/>
</dbReference>
<dbReference type="CDD" id="cd00207">
    <property type="entry name" value="fer2"/>
    <property type="match status" value="1"/>
</dbReference>
<dbReference type="PROSITE" id="PS51085">
    <property type="entry name" value="2FE2S_FER_2"/>
    <property type="match status" value="1"/>
</dbReference>
<evidence type="ECO:0000259" key="3">
    <source>
        <dbReference type="PROSITE" id="PS51384"/>
    </source>
</evidence>
<dbReference type="PANTHER" id="PTHR47354:SF5">
    <property type="entry name" value="PROTEIN RFBI"/>
    <property type="match status" value="1"/>
</dbReference>
<dbReference type="InterPro" id="IPR001041">
    <property type="entry name" value="2Fe-2S_ferredoxin-type"/>
</dbReference>
<dbReference type="Gene3D" id="3.40.50.80">
    <property type="entry name" value="Nucleotide-binding domain of ferredoxin-NADP reductase (FNR) module"/>
    <property type="match status" value="1"/>
</dbReference>
<dbReference type="InterPro" id="IPR012675">
    <property type="entry name" value="Beta-grasp_dom_sf"/>
</dbReference>
<name>A0ABS0P8E9_9BRAD</name>
<keyword evidence="5" id="KW-1185">Reference proteome</keyword>
<gene>
    <name evidence="4" type="ORF">H1B27_25115</name>
</gene>
<dbReference type="InterPro" id="IPR001433">
    <property type="entry name" value="OxRdtase_FAD/NAD-bd"/>
</dbReference>
<dbReference type="Pfam" id="PF00970">
    <property type="entry name" value="FAD_binding_6"/>
    <property type="match status" value="1"/>
</dbReference>
<proteinExistence type="predicted"/>
<protein>
    <submittedName>
        <fullName evidence="4">2Fe-2S iron-sulfur cluster binding domain-containing protein</fullName>
    </submittedName>
</protein>
<dbReference type="PRINTS" id="PR00410">
    <property type="entry name" value="PHEHYDRXLASE"/>
</dbReference>
<comment type="cofactor">
    <cofactor evidence="1">
        <name>[2Fe-2S] cluster</name>
        <dbReference type="ChEBI" id="CHEBI:190135"/>
    </cofactor>
</comment>
<organism evidence="4 5">
    <name type="scientific">Bradyrhizobium diversitatis</name>
    <dbReference type="NCBI Taxonomy" id="2755406"/>
    <lineage>
        <taxon>Bacteria</taxon>
        <taxon>Pseudomonadati</taxon>
        <taxon>Pseudomonadota</taxon>
        <taxon>Alphaproteobacteria</taxon>
        <taxon>Hyphomicrobiales</taxon>
        <taxon>Nitrobacteraceae</taxon>
        <taxon>Bradyrhizobium</taxon>
    </lineage>
</organism>
<dbReference type="InterPro" id="IPR017938">
    <property type="entry name" value="Riboflavin_synthase-like_b-brl"/>
</dbReference>
<dbReference type="Gene3D" id="3.10.20.30">
    <property type="match status" value="1"/>
</dbReference>
<dbReference type="Gene3D" id="2.40.30.10">
    <property type="entry name" value="Translation factors"/>
    <property type="match status" value="1"/>
</dbReference>
<dbReference type="RefSeq" id="WP_197967891.1">
    <property type="nucleotide sequence ID" value="NZ_JACEGD010000024.1"/>
</dbReference>
<accession>A0ABS0P8E9</accession>
<dbReference type="InterPro" id="IPR017927">
    <property type="entry name" value="FAD-bd_FR_type"/>
</dbReference>
<sequence>MRIEANPSETVLVAARRAGIPLSSDCEVGDCQTCRATCFGGDLDYEDGASVSLSRQEIDAGEMLPCVASARTDVRIRLPYERGKLIPAKPFSMKIESIERLSASVVRVVTRTLGLSPIRFLPGQYVNFHVPGTTHWRSYSMANSPGDDRCLEFLVRLLEDGEMSRYLTERAAVGDVVQCRGPQGVFYLRSGERPVLMVAGGTGVAPMMSMLRQIKAPGESRNVTLCFGVNSADDLFFVDELNELARAIPELDVRIAVAQGPSPTGISQGLVTDLIGERSLSGHDVYLCGPPAMADSARRIAIGLGAAPDNVIAERFVAAGAAA</sequence>
<evidence type="ECO:0000313" key="4">
    <source>
        <dbReference type="EMBL" id="MBH5389536.1"/>
    </source>
</evidence>
<dbReference type="Pfam" id="PF00175">
    <property type="entry name" value="NAD_binding_1"/>
    <property type="match status" value="1"/>
</dbReference>
<dbReference type="PROSITE" id="PS51384">
    <property type="entry name" value="FAD_FR"/>
    <property type="match status" value="1"/>
</dbReference>
<dbReference type="SUPFAM" id="SSF54292">
    <property type="entry name" value="2Fe-2S ferredoxin-like"/>
    <property type="match status" value="1"/>
</dbReference>
<dbReference type="EMBL" id="JACEGD010000024">
    <property type="protein sequence ID" value="MBH5389536.1"/>
    <property type="molecule type" value="Genomic_DNA"/>
</dbReference>